<evidence type="ECO:0000256" key="1">
    <source>
        <dbReference type="SAM" id="Phobius"/>
    </source>
</evidence>
<comment type="caution">
    <text evidence="2">The sequence shown here is derived from an EMBL/GenBank/DDBJ whole genome shotgun (WGS) entry which is preliminary data.</text>
</comment>
<protein>
    <submittedName>
        <fullName evidence="2">Uncharacterized protein</fullName>
    </submittedName>
</protein>
<dbReference type="EMBL" id="VYYT01000026">
    <property type="protein sequence ID" value="KAK2776598.1"/>
    <property type="molecule type" value="Genomic_DNA"/>
</dbReference>
<evidence type="ECO:0000313" key="2">
    <source>
        <dbReference type="EMBL" id="KAK2776598.1"/>
    </source>
</evidence>
<keyword evidence="1" id="KW-0472">Membrane</keyword>
<evidence type="ECO:0000313" key="3">
    <source>
        <dbReference type="Proteomes" id="UP001281614"/>
    </source>
</evidence>
<dbReference type="Proteomes" id="UP001281614">
    <property type="component" value="Unassembled WGS sequence"/>
</dbReference>
<reference evidence="2" key="1">
    <citation type="submission" date="2023-02" db="EMBL/GenBank/DDBJ databases">
        <title>Colletotrichum kahawae CIFC_Que2 genome sequencing and assembly.</title>
        <authorList>
            <person name="Baroncelli R."/>
        </authorList>
    </citation>
    <scope>NUCLEOTIDE SEQUENCE</scope>
    <source>
        <strain evidence="2">CIFC_Que2</strain>
    </source>
</reference>
<name>A0AAD9YR27_COLKA</name>
<keyword evidence="3" id="KW-1185">Reference proteome</keyword>
<gene>
    <name evidence="2" type="ORF">CKAH01_12371</name>
</gene>
<accession>A0AAD9YR27</accession>
<sequence length="122" mass="13753">MSLFADVCRQMPPMEDVTNPDVSGIGVVVGFVVTGWLLILLLIVYYVFGHDPELDPFRKNNQRGRMAKHPNELDVAFLTGLRINLSYLGLGFSWLQDHQKGGKVETAFNKVRSLRKVLVSYS</sequence>
<feature type="transmembrane region" description="Helical" evidence="1">
    <location>
        <begin position="22"/>
        <end position="48"/>
    </location>
</feature>
<proteinExistence type="predicted"/>
<dbReference type="AlphaFoldDB" id="A0AAD9YR27"/>
<keyword evidence="1" id="KW-1133">Transmembrane helix</keyword>
<keyword evidence="1" id="KW-0812">Transmembrane</keyword>
<organism evidence="2 3">
    <name type="scientific">Colletotrichum kahawae</name>
    <name type="common">Coffee berry disease fungus</name>
    <dbReference type="NCBI Taxonomy" id="34407"/>
    <lineage>
        <taxon>Eukaryota</taxon>
        <taxon>Fungi</taxon>
        <taxon>Dikarya</taxon>
        <taxon>Ascomycota</taxon>
        <taxon>Pezizomycotina</taxon>
        <taxon>Sordariomycetes</taxon>
        <taxon>Hypocreomycetidae</taxon>
        <taxon>Glomerellales</taxon>
        <taxon>Glomerellaceae</taxon>
        <taxon>Colletotrichum</taxon>
        <taxon>Colletotrichum gloeosporioides species complex</taxon>
    </lineage>
</organism>